<dbReference type="RefSeq" id="WP_227837915.1">
    <property type="nucleotide sequence ID" value="NZ_CABMJM010000135.1"/>
</dbReference>
<organism evidence="2 3">
    <name type="scientific">Stenotrophomonas maltophilia</name>
    <name type="common">Pseudomonas maltophilia</name>
    <name type="synonym">Xanthomonas maltophilia</name>
    <dbReference type="NCBI Taxonomy" id="40324"/>
    <lineage>
        <taxon>Bacteria</taxon>
        <taxon>Pseudomonadati</taxon>
        <taxon>Pseudomonadota</taxon>
        <taxon>Gammaproteobacteria</taxon>
        <taxon>Lysobacterales</taxon>
        <taxon>Lysobacteraceae</taxon>
        <taxon>Stenotrophomonas</taxon>
        <taxon>Stenotrophomonas maltophilia group</taxon>
    </lineage>
</organism>
<gene>
    <name evidence="2" type="ORF">GPNADHDJ_02190</name>
</gene>
<feature type="signal peptide" evidence="1">
    <location>
        <begin position="1"/>
        <end position="20"/>
    </location>
</feature>
<keyword evidence="1" id="KW-0732">Signal</keyword>
<protein>
    <submittedName>
        <fullName evidence="2">Uncharacterized protein</fullName>
    </submittedName>
</protein>
<evidence type="ECO:0000313" key="2">
    <source>
        <dbReference type="EMBL" id="QNG77980.1"/>
    </source>
</evidence>
<feature type="chain" id="PRO_5043869561" evidence="1">
    <location>
        <begin position="21"/>
        <end position="140"/>
    </location>
</feature>
<reference evidence="2 3" key="1">
    <citation type="submission" date="2020-08" db="EMBL/GenBank/DDBJ databases">
        <title>Phenotypic and transcriptomic analysis of seven clinical Stenotrophomonas maltophilia isolates identify a small set of shared and commonly regulated genes involved in biofilm lifestyle.</title>
        <authorList>
            <person name="Alio I."/>
            <person name="Gudzuhn M."/>
            <person name="Streit W."/>
        </authorList>
    </citation>
    <scope>NUCLEOTIDE SEQUENCE [LARGE SCALE GENOMIC DNA]</scope>
    <source>
        <strain evidence="2 3">UHH_SKK55</strain>
    </source>
</reference>
<dbReference type="AlphaFoldDB" id="A0AAX1ID17"/>
<evidence type="ECO:0000313" key="3">
    <source>
        <dbReference type="Proteomes" id="UP000515598"/>
    </source>
</evidence>
<proteinExistence type="predicted"/>
<evidence type="ECO:0000256" key="1">
    <source>
        <dbReference type="SAM" id="SignalP"/>
    </source>
</evidence>
<name>A0AAX1ID17_STEMA</name>
<accession>A0AAX1ID17</accession>
<sequence>MRISYVMVAALGLLAFDASAQKACETNYTKTGSFFAGRTFTTWDVVPNVTPADALKRIQIEGVKSGLKVASVDKDLGMLTLEQNVQFNGGQTTLPWNVLVEAEGKGSKITVTKTTPATYATGEDFQKKSMCGVIEAAAPK</sequence>
<dbReference type="Proteomes" id="UP000515598">
    <property type="component" value="Chromosome"/>
</dbReference>
<dbReference type="EMBL" id="CP060025">
    <property type="protein sequence ID" value="QNG77980.1"/>
    <property type="molecule type" value="Genomic_DNA"/>
</dbReference>